<protein>
    <recommendedName>
        <fullName evidence="3">Ubiquinone biosynthesis accessory factor UbiJ</fullName>
    </recommendedName>
</protein>
<keyword evidence="2" id="KW-1185">Reference proteome</keyword>
<name>A0A515D8D9_9BURK</name>
<sequence length="184" mass="19976">MATSSPFSFLNDIVDKLASGLQPPAWVVDEVQHRLVLFLNHVLLQESEAMARLARQKDRVVLAQWRSFAIKFVATPAGLLDLAAPDAQPDLTLSMLEASPLELAQAALRGDKPAVRIEGDVQLAAEVNWLVDHVRWDAEEDLSRVLGDAPAHALGQAARRMVDGLRQFTSARAQTPAGSGKAQP</sequence>
<dbReference type="GO" id="GO:0006744">
    <property type="term" value="P:ubiquinone biosynthetic process"/>
    <property type="evidence" value="ECO:0007669"/>
    <property type="project" value="InterPro"/>
</dbReference>
<dbReference type="InterPro" id="IPR038989">
    <property type="entry name" value="UbiJ"/>
</dbReference>
<accession>A0A515D8D9</accession>
<dbReference type="PANTHER" id="PTHR38693:SF1">
    <property type="entry name" value="UBIQUINONE BIOSYNTHESIS ACCESSORY FACTOR UBIJ"/>
    <property type="match status" value="1"/>
</dbReference>
<gene>
    <name evidence="1" type="ORF">EUB48_04695</name>
</gene>
<proteinExistence type="predicted"/>
<dbReference type="AlphaFoldDB" id="A0A515D8D9"/>
<organism evidence="1 2">
    <name type="scientific">Rhodoferax sediminis</name>
    <dbReference type="NCBI Taxonomy" id="2509614"/>
    <lineage>
        <taxon>Bacteria</taxon>
        <taxon>Pseudomonadati</taxon>
        <taxon>Pseudomonadota</taxon>
        <taxon>Betaproteobacteria</taxon>
        <taxon>Burkholderiales</taxon>
        <taxon>Comamonadaceae</taxon>
        <taxon>Rhodoferax</taxon>
    </lineage>
</organism>
<dbReference type="Proteomes" id="UP000316798">
    <property type="component" value="Chromosome"/>
</dbReference>
<evidence type="ECO:0008006" key="3">
    <source>
        <dbReference type="Google" id="ProtNLM"/>
    </source>
</evidence>
<dbReference type="KEGG" id="rhf:EUB48_04695"/>
<dbReference type="EMBL" id="CP035503">
    <property type="protein sequence ID" value="QDL36672.1"/>
    <property type="molecule type" value="Genomic_DNA"/>
</dbReference>
<evidence type="ECO:0000313" key="2">
    <source>
        <dbReference type="Proteomes" id="UP000316798"/>
    </source>
</evidence>
<dbReference type="OrthoDB" id="8525483at2"/>
<reference evidence="1 2" key="1">
    <citation type="submission" date="2019-01" db="EMBL/GenBank/DDBJ databases">
        <title>Genomic insights into a novel species Rhodoferax sp.</title>
        <authorList>
            <person name="Jin L."/>
        </authorList>
    </citation>
    <scope>NUCLEOTIDE SEQUENCE [LARGE SCALE GENOMIC DNA]</scope>
    <source>
        <strain evidence="1 2">CHu59-6-5</strain>
    </source>
</reference>
<evidence type="ECO:0000313" key="1">
    <source>
        <dbReference type="EMBL" id="QDL36672.1"/>
    </source>
</evidence>
<dbReference type="PANTHER" id="PTHR38693">
    <property type="entry name" value="UBIQUINONE BIOSYNTHESIS PROTEIN UBIJ"/>
    <property type="match status" value="1"/>
</dbReference>
<dbReference type="RefSeq" id="WP_142817838.1">
    <property type="nucleotide sequence ID" value="NZ_CP035503.1"/>
</dbReference>